<comment type="caution">
    <text evidence="1">The sequence shown here is derived from an EMBL/GenBank/DDBJ whole genome shotgun (WGS) entry which is preliminary data.</text>
</comment>
<proteinExistence type="predicted"/>
<gene>
    <name evidence="1" type="ORF">I595_60</name>
</gene>
<dbReference type="AlphaFoldDB" id="A0A0P7AMM2"/>
<reference evidence="1 2" key="1">
    <citation type="submission" date="2015-09" db="EMBL/GenBank/DDBJ databases">
        <title>Genome sequence of the marine flavobacterium Croceitalea dokdonensis DOKDO 023 that contains proton- and sodium-pumping rhodopsins.</title>
        <authorList>
            <person name="Kwon S.-K."/>
            <person name="Lee H.K."/>
            <person name="Kwak M.-J."/>
            <person name="Kim J.F."/>
        </authorList>
    </citation>
    <scope>NUCLEOTIDE SEQUENCE [LARGE SCALE GENOMIC DNA]</scope>
    <source>
        <strain evidence="1 2">DOKDO 023</strain>
    </source>
</reference>
<sequence length="416" mass="47827">MTKKKIRIVLWFFLLTTAVISQTKFEKGYFVKLNGEKIDCLIKNSRWLFSPAKVSYKFSEDGETMVFYPNEVLSFGIENGSFYLSLDGDFPVTEQFTSNKTSSAIPKKVKYHVFVRQILDGYAKLYFYKGNNDEVYIVQKKDDAPVILDYKQYVPNQGVKSIKENNLFRRQLLQSFNCGDGRLIQTTQYKVNSLAHYLNGFNECMTGKKTAVQPKEMRKKGSLRFFAIGGALLYNYETVFSRQERDANGFLLPATNVPVMFKEKLSPTLGLEAESILPFNNKKWSIYFSGLFSSYNAKGSLKDDSSQEIVEINLQQLVFSLGTRHYMFLDQKNAITLTTGLDFNYNLKRDFNVAQDNFEEFEDLLPFNMGGFAGVGYSRNQNLNITFKYFFDTSIDEDATQENNLQRLALSVAFKL</sequence>
<accession>A0A0P7AMM2</accession>
<dbReference type="EMBL" id="LDJX01000001">
    <property type="protein sequence ID" value="KPM33158.1"/>
    <property type="molecule type" value="Genomic_DNA"/>
</dbReference>
<evidence type="ECO:0000313" key="2">
    <source>
        <dbReference type="Proteomes" id="UP000050280"/>
    </source>
</evidence>
<dbReference type="STRING" id="1300341.I595_60"/>
<protein>
    <recommendedName>
        <fullName evidence="3">Outer membrane protein beta-barrel domain-containing protein</fullName>
    </recommendedName>
</protein>
<dbReference type="Proteomes" id="UP000050280">
    <property type="component" value="Unassembled WGS sequence"/>
</dbReference>
<keyword evidence="2" id="KW-1185">Reference proteome</keyword>
<evidence type="ECO:0008006" key="3">
    <source>
        <dbReference type="Google" id="ProtNLM"/>
    </source>
</evidence>
<organism evidence="1 2">
    <name type="scientific">Croceitalea dokdonensis DOKDO 023</name>
    <dbReference type="NCBI Taxonomy" id="1300341"/>
    <lineage>
        <taxon>Bacteria</taxon>
        <taxon>Pseudomonadati</taxon>
        <taxon>Bacteroidota</taxon>
        <taxon>Flavobacteriia</taxon>
        <taxon>Flavobacteriales</taxon>
        <taxon>Flavobacteriaceae</taxon>
        <taxon>Croceitalea</taxon>
    </lineage>
</organism>
<evidence type="ECO:0000313" key="1">
    <source>
        <dbReference type="EMBL" id="KPM33158.1"/>
    </source>
</evidence>
<name>A0A0P7AMM2_9FLAO</name>